<gene>
    <name evidence="3" type="ORF">GQS40_00110</name>
</gene>
<dbReference type="Pfam" id="PF02452">
    <property type="entry name" value="PemK_toxin"/>
    <property type="match status" value="1"/>
</dbReference>
<dbReference type="GO" id="GO:0003677">
    <property type="term" value="F:DNA binding"/>
    <property type="evidence" value="ECO:0007669"/>
    <property type="project" value="InterPro"/>
</dbReference>
<reference evidence="3 4" key="1">
    <citation type="submission" date="2019-12" db="EMBL/GenBank/DDBJ databases">
        <title>Complete genome sequence of Leuconostoc lactis strain AVN1 provides insights into metabolic potential.</title>
        <authorList>
            <person name="Besrour N."/>
            <person name="Najjari A."/>
            <person name="Fhoula I."/>
            <person name="Jaballah S."/>
            <person name="Klibi N."/>
            <person name="Ouzari H.I."/>
        </authorList>
    </citation>
    <scope>NUCLEOTIDE SEQUENCE [LARGE SCALE GENOMIC DNA]</scope>
    <source>
        <strain evidence="3 4">AVN1</strain>
    </source>
</reference>
<comment type="similarity">
    <text evidence="1">Belongs to the PemK/MazF family.</text>
</comment>
<keyword evidence="2" id="KW-1277">Toxin-antitoxin system</keyword>
<evidence type="ECO:0000313" key="4">
    <source>
        <dbReference type="Proteomes" id="UP000478636"/>
    </source>
</evidence>
<organism evidence="3 4">
    <name type="scientific">Leuconostoc lactis</name>
    <dbReference type="NCBI Taxonomy" id="1246"/>
    <lineage>
        <taxon>Bacteria</taxon>
        <taxon>Bacillati</taxon>
        <taxon>Bacillota</taxon>
        <taxon>Bacilli</taxon>
        <taxon>Lactobacillales</taxon>
        <taxon>Lactobacillaceae</taxon>
        <taxon>Leuconostoc</taxon>
    </lineage>
</organism>
<sequence>MLSIKQGSIAFIDAEPHAGKEYGGHDTTTGNIRRPVIVISGNDFNRVSGSFVMVFPITSQDKSRNPLAFPVLTNVQEGGIKGYIMATQILGYDFEARHGEVVGELDPGTTRKLAKIAQAMFK</sequence>
<protein>
    <submittedName>
        <fullName evidence="3">Type II toxin-antitoxin system PemK/MazF family toxin</fullName>
    </submittedName>
</protein>
<evidence type="ECO:0000313" key="3">
    <source>
        <dbReference type="EMBL" id="MWN20543.1"/>
    </source>
</evidence>
<evidence type="ECO:0000256" key="2">
    <source>
        <dbReference type="ARBA" id="ARBA00022649"/>
    </source>
</evidence>
<name>A0A6L7AAK8_LEULA</name>
<dbReference type="SUPFAM" id="SSF50118">
    <property type="entry name" value="Cell growth inhibitor/plasmid maintenance toxic component"/>
    <property type="match status" value="1"/>
</dbReference>
<accession>A0A6L7AAK8</accession>
<evidence type="ECO:0000256" key="1">
    <source>
        <dbReference type="ARBA" id="ARBA00007521"/>
    </source>
</evidence>
<dbReference type="InterPro" id="IPR003477">
    <property type="entry name" value="PemK-like"/>
</dbReference>
<dbReference type="EMBL" id="WSZI01000001">
    <property type="protein sequence ID" value="MWN20543.1"/>
    <property type="molecule type" value="Genomic_DNA"/>
</dbReference>
<dbReference type="Proteomes" id="UP000478636">
    <property type="component" value="Unassembled WGS sequence"/>
</dbReference>
<dbReference type="Gene3D" id="2.30.30.110">
    <property type="match status" value="1"/>
</dbReference>
<dbReference type="InterPro" id="IPR011067">
    <property type="entry name" value="Plasmid_toxin/cell-grow_inhib"/>
</dbReference>
<comment type="caution">
    <text evidence="3">The sequence shown here is derived from an EMBL/GenBank/DDBJ whole genome shotgun (WGS) entry which is preliminary data.</text>
</comment>
<dbReference type="AlphaFoldDB" id="A0A6L7AAK8"/>
<proteinExistence type="inferred from homology"/>